<proteinExistence type="predicted"/>
<name>A0A2J6TB09_9HELO</name>
<evidence type="ECO:0000313" key="2">
    <source>
        <dbReference type="EMBL" id="PMD60173.1"/>
    </source>
</evidence>
<protein>
    <submittedName>
        <fullName evidence="2">Uncharacterized protein</fullName>
    </submittedName>
</protein>
<dbReference type="RefSeq" id="XP_024737077.1">
    <property type="nucleotide sequence ID" value="XM_024886824.1"/>
</dbReference>
<dbReference type="InParanoid" id="A0A2J6TB09"/>
<dbReference type="GeneID" id="36594901"/>
<dbReference type="Proteomes" id="UP000235371">
    <property type="component" value="Unassembled WGS sequence"/>
</dbReference>
<feature type="region of interest" description="Disordered" evidence="1">
    <location>
        <begin position="64"/>
        <end position="88"/>
    </location>
</feature>
<dbReference type="EMBL" id="KZ613791">
    <property type="protein sequence ID" value="PMD60173.1"/>
    <property type="molecule type" value="Genomic_DNA"/>
</dbReference>
<accession>A0A2J6TB09</accession>
<feature type="compositionally biased region" description="Basic and acidic residues" evidence="1">
    <location>
        <begin position="64"/>
        <end position="75"/>
    </location>
</feature>
<keyword evidence="3" id="KW-1185">Reference proteome</keyword>
<sequence>MRKMVRNSVQQSDKAPQAKAWRKLAAPIPGARQVVTQTTKNTSTCLIATTPLVAKLWSLREDVPARQAPKKERSRGLAARPPASQDDFTIRNTLGGRTMEFEQQARSTDNAYKAGVDDGVTVVLNKATLPVHVNIFVVGHHGEDRLLFEVDTLQCMDCGDDIDAEGMDDRVKVEEDSDGAIEIMDRLLLAPTRMVPFPTGAIANGPSSLRVRRRSNGLRCHSAVNPAHRDSTQQQRVDALYIVYSSGRPVKPIDKAAQVNHFKNILGLESFIVGQLSEEQIVNPLDIAHWDDTQSTDYMCKKGQDVTSGTSINHPLQYASLFLHKLPPAA</sequence>
<dbReference type="OrthoDB" id="10623925at2759"/>
<organism evidence="2 3">
    <name type="scientific">Hyaloscypha bicolor E</name>
    <dbReference type="NCBI Taxonomy" id="1095630"/>
    <lineage>
        <taxon>Eukaryota</taxon>
        <taxon>Fungi</taxon>
        <taxon>Dikarya</taxon>
        <taxon>Ascomycota</taxon>
        <taxon>Pezizomycotina</taxon>
        <taxon>Leotiomycetes</taxon>
        <taxon>Helotiales</taxon>
        <taxon>Hyaloscyphaceae</taxon>
        <taxon>Hyaloscypha</taxon>
        <taxon>Hyaloscypha bicolor</taxon>
    </lineage>
</organism>
<evidence type="ECO:0000313" key="3">
    <source>
        <dbReference type="Proteomes" id="UP000235371"/>
    </source>
</evidence>
<dbReference type="AlphaFoldDB" id="A0A2J6TB09"/>
<gene>
    <name evidence="2" type="ORF">K444DRAFT_663381</name>
</gene>
<reference evidence="2 3" key="1">
    <citation type="submission" date="2016-04" db="EMBL/GenBank/DDBJ databases">
        <title>A degradative enzymes factory behind the ericoid mycorrhizal symbiosis.</title>
        <authorList>
            <consortium name="DOE Joint Genome Institute"/>
            <person name="Martino E."/>
            <person name="Morin E."/>
            <person name="Grelet G."/>
            <person name="Kuo A."/>
            <person name="Kohler A."/>
            <person name="Daghino S."/>
            <person name="Barry K."/>
            <person name="Choi C."/>
            <person name="Cichocki N."/>
            <person name="Clum A."/>
            <person name="Copeland A."/>
            <person name="Hainaut M."/>
            <person name="Haridas S."/>
            <person name="Labutti K."/>
            <person name="Lindquist E."/>
            <person name="Lipzen A."/>
            <person name="Khouja H.-R."/>
            <person name="Murat C."/>
            <person name="Ohm R."/>
            <person name="Olson A."/>
            <person name="Spatafora J."/>
            <person name="Veneault-Fourrey C."/>
            <person name="Henrissat B."/>
            <person name="Grigoriev I."/>
            <person name="Martin F."/>
            <person name="Perotto S."/>
        </authorList>
    </citation>
    <scope>NUCLEOTIDE SEQUENCE [LARGE SCALE GENOMIC DNA]</scope>
    <source>
        <strain evidence="2 3">E</strain>
    </source>
</reference>
<evidence type="ECO:0000256" key="1">
    <source>
        <dbReference type="SAM" id="MobiDB-lite"/>
    </source>
</evidence>